<proteinExistence type="predicted"/>
<evidence type="ECO:0000313" key="3">
    <source>
        <dbReference type="Proteomes" id="UP000325780"/>
    </source>
</evidence>
<accession>A0A5N6U7S1</accession>
<protein>
    <submittedName>
        <fullName evidence="2">Uncharacterized protein</fullName>
    </submittedName>
</protein>
<dbReference type="Proteomes" id="UP000325780">
    <property type="component" value="Unassembled WGS sequence"/>
</dbReference>
<name>A0A5N6U7S1_ASPAV</name>
<evidence type="ECO:0000256" key="1">
    <source>
        <dbReference type="SAM" id="Phobius"/>
    </source>
</evidence>
<feature type="transmembrane region" description="Helical" evidence="1">
    <location>
        <begin position="77"/>
        <end position="96"/>
    </location>
</feature>
<keyword evidence="3" id="KW-1185">Reference proteome</keyword>
<keyword evidence="1" id="KW-1133">Transmembrane helix</keyword>
<feature type="transmembrane region" description="Helical" evidence="1">
    <location>
        <begin position="7"/>
        <end position="30"/>
    </location>
</feature>
<keyword evidence="1" id="KW-0472">Membrane</keyword>
<organism evidence="2 3">
    <name type="scientific">Aspergillus avenaceus</name>
    <dbReference type="NCBI Taxonomy" id="36643"/>
    <lineage>
        <taxon>Eukaryota</taxon>
        <taxon>Fungi</taxon>
        <taxon>Dikarya</taxon>
        <taxon>Ascomycota</taxon>
        <taxon>Pezizomycotina</taxon>
        <taxon>Eurotiomycetes</taxon>
        <taxon>Eurotiomycetidae</taxon>
        <taxon>Eurotiales</taxon>
        <taxon>Aspergillaceae</taxon>
        <taxon>Aspergillus</taxon>
        <taxon>Aspergillus subgen. Circumdati</taxon>
    </lineage>
</organism>
<feature type="transmembrane region" description="Helical" evidence="1">
    <location>
        <begin position="36"/>
        <end position="57"/>
    </location>
</feature>
<sequence length="114" mass="13051">MNLNQETLPALLCAIPVFNIYILIATLTTIPDPINYPLSIGALYILAQQLIVSLLGIRVFYAITKQPFRLKCRKTRVLLFLYGVFPLPILVVWFMGNIFPKMCYRRDSSCPRCP</sequence>
<gene>
    <name evidence="2" type="ORF">BDV25DRAFT_135894</name>
</gene>
<keyword evidence="1" id="KW-0812">Transmembrane</keyword>
<reference evidence="2 3" key="1">
    <citation type="submission" date="2019-04" db="EMBL/GenBank/DDBJ databases">
        <title>Friends and foes A comparative genomics study of 23 Aspergillus species from section Flavi.</title>
        <authorList>
            <consortium name="DOE Joint Genome Institute"/>
            <person name="Kjaerbolling I."/>
            <person name="Vesth T."/>
            <person name="Frisvad J.C."/>
            <person name="Nybo J.L."/>
            <person name="Theobald S."/>
            <person name="Kildgaard S."/>
            <person name="Isbrandt T."/>
            <person name="Kuo A."/>
            <person name="Sato A."/>
            <person name="Lyhne E.K."/>
            <person name="Kogle M.E."/>
            <person name="Wiebenga A."/>
            <person name="Kun R.S."/>
            <person name="Lubbers R.J."/>
            <person name="Makela M.R."/>
            <person name="Barry K."/>
            <person name="Chovatia M."/>
            <person name="Clum A."/>
            <person name="Daum C."/>
            <person name="Haridas S."/>
            <person name="He G."/>
            <person name="LaButti K."/>
            <person name="Lipzen A."/>
            <person name="Mondo S."/>
            <person name="Riley R."/>
            <person name="Salamov A."/>
            <person name="Simmons B.A."/>
            <person name="Magnuson J.K."/>
            <person name="Henrissat B."/>
            <person name="Mortensen U.H."/>
            <person name="Larsen T.O."/>
            <person name="Devries R.P."/>
            <person name="Grigoriev I.V."/>
            <person name="Machida M."/>
            <person name="Baker S.E."/>
            <person name="Andersen M.R."/>
        </authorList>
    </citation>
    <scope>NUCLEOTIDE SEQUENCE [LARGE SCALE GENOMIC DNA]</scope>
    <source>
        <strain evidence="2 3">IBT 18842</strain>
    </source>
</reference>
<dbReference type="EMBL" id="ML742029">
    <property type="protein sequence ID" value="KAE8154459.1"/>
    <property type="molecule type" value="Genomic_DNA"/>
</dbReference>
<dbReference type="AlphaFoldDB" id="A0A5N6U7S1"/>
<evidence type="ECO:0000313" key="2">
    <source>
        <dbReference type="EMBL" id="KAE8154459.1"/>
    </source>
</evidence>
<dbReference type="OrthoDB" id="4508413at2759"/>